<comment type="caution">
    <text evidence="1">The sequence shown here is derived from an EMBL/GenBank/DDBJ whole genome shotgun (WGS) entry which is preliminary data.</text>
</comment>
<sequence>MTFFYSIDGANSLYGLSYSAYDELNPLHPYSAIDPYRFVGLGPSQLYPTGGSLDFNNLGAYGFSGSGTRRSNPRRYLTDLYNDLGDYGQLGQYDIGGYNSLYDFGDRDSGNLYNRPSSLGSLPQQVSRYLESDNKIRGNGNQGPYNFGGYSIGNDVGLLGSQSINRRLNDDPYFPGVYPFGNRELRSRSRRRDTFK</sequence>
<organism evidence="1 2">
    <name type="scientific">Sinanodonta woodiana</name>
    <name type="common">Chinese pond mussel</name>
    <name type="synonym">Anodonta woodiana</name>
    <dbReference type="NCBI Taxonomy" id="1069815"/>
    <lineage>
        <taxon>Eukaryota</taxon>
        <taxon>Metazoa</taxon>
        <taxon>Spiralia</taxon>
        <taxon>Lophotrochozoa</taxon>
        <taxon>Mollusca</taxon>
        <taxon>Bivalvia</taxon>
        <taxon>Autobranchia</taxon>
        <taxon>Heteroconchia</taxon>
        <taxon>Palaeoheterodonta</taxon>
        <taxon>Unionida</taxon>
        <taxon>Unionoidea</taxon>
        <taxon>Unionidae</taxon>
        <taxon>Unioninae</taxon>
        <taxon>Sinanodonta</taxon>
    </lineage>
</organism>
<accession>A0ABD3VBG5</accession>
<gene>
    <name evidence="1" type="ORF">ACJMK2_009185</name>
</gene>
<evidence type="ECO:0000313" key="2">
    <source>
        <dbReference type="Proteomes" id="UP001634394"/>
    </source>
</evidence>
<dbReference type="EMBL" id="JBJQND010000012">
    <property type="protein sequence ID" value="KAL3858936.1"/>
    <property type="molecule type" value="Genomic_DNA"/>
</dbReference>
<protein>
    <submittedName>
        <fullName evidence="1">Uncharacterized protein</fullName>
    </submittedName>
</protein>
<proteinExistence type="predicted"/>
<reference evidence="1 2" key="1">
    <citation type="submission" date="2024-11" db="EMBL/GenBank/DDBJ databases">
        <title>Chromosome-level genome assembly of the freshwater bivalve Anodonta woodiana.</title>
        <authorList>
            <person name="Chen X."/>
        </authorList>
    </citation>
    <scope>NUCLEOTIDE SEQUENCE [LARGE SCALE GENOMIC DNA]</scope>
    <source>
        <strain evidence="1">MN2024</strain>
        <tissue evidence="1">Gills</tissue>
    </source>
</reference>
<dbReference type="AlphaFoldDB" id="A0ABD3VBG5"/>
<dbReference type="Proteomes" id="UP001634394">
    <property type="component" value="Unassembled WGS sequence"/>
</dbReference>
<keyword evidence="2" id="KW-1185">Reference proteome</keyword>
<name>A0ABD3VBG5_SINWO</name>
<evidence type="ECO:0000313" key="1">
    <source>
        <dbReference type="EMBL" id="KAL3858936.1"/>
    </source>
</evidence>